<dbReference type="InterPro" id="IPR014628">
    <property type="entry name" value="Man6P_isomerase_Firm_short"/>
</dbReference>
<reference evidence="8" key="1">
    <citation type="journal article" date="2019" name="Int. J. Syst. Evol. Microbiol.">
        <title>The Global Catalogue of Microorganisms (GCM) 10K type strain sequencing project: providing services to taxonomists for standard genome sequencing and annotation.</title>
        <authorList>
            <consortium name="The Broad Institute Genomics Platform"/>
            <consortium name="The Broad Institute Genome Sequencing Center for Infectious Disease"/>
            <person name="Wu L."/>
            <person name="Ma J."/>
        </authorList>
    </citation>
    <scope>NUCLEOTIDE SEQUENCE [LARGE SCALE GENOMIC DNA]</scope>
    <source>
        <strain evidence="8">KCTC 52274</strain>
    </source>
</reference>
<protein>
    <recommendedName>
        <fullName evidence="3">Phosphohexomutase</fullName>
    </recommendedName>
    <alternativeName>
        <fullName evidence="4">Phosphomannose isomerase</fullName>
    </alternativeName>
</protein>
<name>A0ABW5LAY1_9FLAO</name>
<dbReference type="InterPro" id="IPR046457">
    <property type="entry name" value="PMI_typeI_cat"/>
</dbReference>
<dbReference type="RefSeq" id="WP_378289656.1">
    <property type="nucleotide sequence ID" value="NZ_JBHULE010000002.1"/>
</dbReference>
<keyword evidence="1" id="KW-0479">Metal-binding</keyword>
<gene>
    <name evidence="7" type="ORF">ACFSR1_03470</name>
</gene>
<dbReference type="InterPro" id="IPR049071">
    <property type="entry name" value="MPI_cupin_dom"/>
</dbReference>
<organism evidence="7 8">
    <name type="scientific">Aquimarina rubra</name>
    <dbReference type="NCBI Taxonomy" id="1920033"/>
    <lineage>
        <taxon>Bacteria</taxon>
        <taxon>Pseudomonadati</taxon>
        <taxon>Bacteroidota</taxon>
        <taxon>Flavobacteriia</taxon>
        <taxon>Flavobacteriales</taxon>
        <taxon>Flavobacteriaceae</taxon>
        <taxon>Aquimarina</taxon>
    </lineage>
</organism>
<keyword evidence="2" id="KW-0862">Zinc</keyword>
<dbReference type="InterPro" id="IPR014710">
    <property type="entry name" value="RmlC-like_jellyroll"/>
</dbReference>
<evidence type="ECO:0000259" key="5">
    <source>
        <dbReference type="Pfam" id="PF20511"/>
    </source>
</evidence>
<keyword evidence="8" id="KW-1185">Reference proteome</keyword>
<keyword evidence="7" id="KW-0413">Isomerase</keyword>
<evidence type="ECO:0000313" key="8">
    <source>
        <dbReference type="Proteomes" id="UP001597319"/>
    </source>
</evidence>
<comment type="caution">
    <text evidence="7">The sequence shown here is derived from an EMBL/GenBank/DDBJ whole genome shotgun (WGS) entry which is preliminary data.</text>
</comment>
<evidence type="ECO:0000259" key="6">
    <source>
        <dbReference type="Pfam" id="PF21621"/>
    </source>
</evidence>
<evidence type="ECO:0000256" key="1">
    <source>
        <dbReference type="ARBA" id="ARBA00022723"/>
    </source>
</evidence>
<dbReference type="Pfam" id="PF20511">
    <property type="entry name" value="PMI_typeI_cat"/>
    <property type="match status" value="1"/>
</dbReference>
<evidence type="ECO:0000256" key="2">
    <source>
        <dbReference type="ARBA" id="ARBA00022833"/>
    </source>
</evidence>
<dbReference type="Gene3D" id="2.60.120.10">
    <property type="entry name" value="Jelly Rolls"/>
    <property type="match status" value="2"/>
</dbReference>
<dbReference type="Pfam" id="PF21621">
    <property type="entry name" value="MPI_cupin_dom"/>
    <property type="match status" value="1"/>
</dbReference>
<dbReference type="PIRSF" id="PIRSF036894">
    <property type="entry name" value="PMI_Firm_short"/>
    <property type="match status" value="1"/>
</dbReference>
<dbReference type="Proteomes" id="UP001597319">
    <property type="component" value="Unassembled WGS sequence"/>
</dbReference>
<sequence length="325" mass="36820">MSRDSLYILKFEPILKEKIWGGSKLNNFLGKEPKGSSIGESWEISDVEGDVSVVSNGPLIGKTLHELLIEYKEKLVGEKNFERFGTKFPLLIKFIDAKEDLSVQLHPGDEIAKEKHNSLGKTEMWHVVQADKGANIIIGFNQEVSPELYQKHVANKTIKDILHYEPVSSGDTFFVYSGLIHAIGKGVLLAEIQQTSDITYRVYDWDRKDTDGNYRELHQKEALEAIDFGNKTDYKVDYSVKKNQVTDLVNCPHFITNLLEVNSEVKFLHTTYDSFVIYMCVEGQADIETEEQKITIQFGETVLVPASIPEIKVVSKGAKLLQTYI</sequence>
<dbReference type="InterPro" id="IPR011051">
    <property type="entry name" value="RmlC_Cupin_sf"/>
</dbReference>
<feature type="domain" description="Phosphomannose isomerase type I catalytic" evidence="5">
    <location>
        <begin position="9"/>
        <end position="117"/>
    </location>
</feature>
<feature type="domain" description="Mannose-6-phosphate isomerase cupin" evidence="6">
    <location>
        <begin position="246"/>
        <end position="317"/>
    </location>
</feature>
<dbReference type="PANTHER" id="PTHR42742">
    <property type="entry name" value="TRANSCRIPTIONAL REPRESSOR MPRA"/>
    <property type="match status" value="1"/>
</dbReference>
<dbReference type="SUPFAM" id="SSF51182">
    <property type="entry name" value="RmlC-like cupins"/>
    <property type="match status" value="1"/>
</dbReference>
<evidence type="ECO:0000313" key="7">
    <source>
        <dbReference type="EMBL" id="MFD2561715.1"/>
    </source>
</evidence>
<evidence type="ECO:0000256" key="3">
    <source>
        <dbReference type="ARBA" id="ARBA00029741"/>
    </source>
</evidence>
<proteinExistence type="predicted"/>
<dbReference type="PANTHER" id="PTHR42742:SF3">
    <property type="entry name" value="FRUCTOKINASE"/>
    <property type="match status" value="1"/>
</dbReference>
<dbReference type="EMBL" id="JBHULE010000002">
    <property type="protein sequence ID" value="MFD2561715.1"/>
    <property type="molecule type" value="Genomic_DNA"/>
</dbReference>
<dbReference type="InterPro" id="IPR051804">
    <property type="entry name" value="Carb_Metab_Reg_Kinase/Isom"/>
</dbReference>
<dbReference type="GO" id="GO:0016853">
    <property type="term" value="F:isomerase activity"/>
    <property type="evidence" value="ECO:0007669"/>
    <property type="project" value="UniProtKB-KW"/>
</dbReference>
<dbReference type="CDD" id="cd07010">
    <property type="entry name" value="cupin_PMI_type_I_N_bac"/>
    <property type="match status" value="1"/>
</dbReference>
<evidence type="ECO:0000256" key="4">
    <source>
        <dbReference type="ARBA" id="ARBA00030762"/>
    </source>
</evidence>
<accession>A0ABW5LAY1</accession>